<sequence>MYSVLLVDDEPLVLEGLRFMVDWQTHGFRICGEACDGEDALARIRELKPDLVVTDIRMPVIDGLQLIEQCHEETGGRCQFIILSGHEDFALARRALHYQVRNYWLKPIDADEIHETLRELRKEWERPRAHAAPIEAPLSVAAAGADARECEETLLAAIEGACPGDIREAARRLTALLEERLGEADNIRAYLSNLIPLLAGRVAEVGASAAGGSRVLEVGVPSSTESLRQAFTAFCLEEAERLRTERAKAGAAGEAARYVREHYSRQLKLQDVARELHFQPAYLGQLFKREFGVSFLDFLHRTRVEEAQRLLLRTDSAISDIARTVGYADPERFTAKFKRFAGSLPSRYKKS</sequence>
<accession>A0ABV8SCN4</accession>
<dbReference type="PRINTS" id="PR00032">
    <property type="entry name" value="HTHARAC"/>
</dbReference>
<dbReference type="InterPro" id="IPR020449">
    <property type="entry name" value="Tscrpt_reg_AraC-type_HTH"/>
</dbReference>
<dbReference type="PROSITE" id="PS00041">
    <property type="entry name" value="HTH_ARAC_FAMILY_1"/>
    <property type="match status" value="1"/>
</dbReference>
<dbReference type="Gene3D" id="1.10.10.60">
    <property type="entry name" value="Homeodomain-like"/>
    <property type="match status" value="2"/>
</dbReference>
<dbReference type="RefSeq" id="WP_378127203.1">
    <property type="nucleotide sequence ID" value="NZ_JBHSED010000036.1"/>
</dbReference>
<dbReference type="SUPFAM" id="SSF46689">
    <property type="entry name" value="Homeodomain-like"/>
    <property type="match status" value="2"/>
</dbReference>
<keyword evidence="12" id="KW-1185">Reference proteome</keyword>
<evidence type="ECO:0000313" key="12">
    <source>
        <dbReference type="Proteomes" id="UP001595755"/>
    </source>
</evidence>
<evidence type="ECO:0000256" key="6">
    <source>
        <dbReference type="ARBA" id="ARBA00023125"/>
    </source>
</evidence>
<comment type="subcellular location">
    <subcellularLocation>
        <location evidence="1">Cytoplasm</location>
    </subcellularLocation>
</comment>
<comment type="caution">
    <text evidence="11">The sequence shown here is derived from an EMBL/GenBank/DDBJ whole genome shotgun (WGS) entry which is preliminary data.</text>
</comment>
<gene>
    <name evidence="11" type="ORF">ACFO1S_17175</name>
</gene>
<feature type="modified residue" description="4-aspartylphosphate" evidence="8">
    <location>
        <position position="55"/>
    </location>
</feature>
<dbReference type="Pfam" id="PF12833">
    <property type="entry name" value="HTH_18"/>
    <property type="match status" value="1"/>
</dbReference>
<organism evidence="11 12">
    <name type="scientific">Cohnella boryungensis</name>
    <dbReference type="NCBI Taxonomy" id="768479"/>
    <lineage>
        <taxon>Bacteria</taxon>
        <taxon>Bacillati</taxon>
        <taxon>Bacillota</taxon>
        <taxon>Bacilli</taxon>
        <taxon>Bacillales</taxon>
        <taxon>Paenibacillaceae</taxon>
        <taxon>Cohnella</taxon>
    </lineage>
</organism>
<dbReference type="Pfam" id="PF00072">
    <property type="entry name" value="Response_reg"/>
    <property type="match status" value="1"/>
</dbReference>
<evidence type="ECO:0000256" key="2">
    <source>
        <dbReference type="ARBA" id="ARBA00022490"/>
    </source>
</evidence>
<dbReference type="InterPro" id="IPR051552">
    <property type="entry name" value="HptR"/>
</dbReference>
<feature type="domain" description="Response regulatory" evidence="10">
    <location>
        <begin position="3"/>
        <end position="121"/>
    </location>
</feature>
<dbReference type="EMBL" id="JBHSED010000036">
    <property type="protein sequence ID" value="MFC4305167.1"/>
    <property type="molecule type" value="Genomic_DNA"/>
</dbReference>
<evidence type="ECO:0000256" key="8">
    <source>
        <dbReference type="PROSITE-ProRule" id="PRU00169"/>
    </source>
</evidence>
<keyword evidence="6" id="KW-0238">DNA-binding</keyword>
<evidence type="ECO:0000256" key="7">
    <source>
        <dbReference type="ARBA" id="ARBA00023163"/>
    </source>
</evidence>
<feature type="domain" description="HTH araC/xylS-type" evidence="9">
    <location>
        <begin position="253"/>
        <end position="351"/>
    </location>
</feature>
<protein>
    <submittedName>
        <fullName evidence="11">Response regulator</fullName>
    </submittedName>
</protein>
<keyword evidence="2" id="KW-0963">Cytoplasm</keyword>
<keyword evidence="5" id="KW-0805">Transcription regulation</keyword>
<dbReference type="Gene3D" id="3.40.50.2300">
    <property type="match status" value="1"/>
</dbReference>
<evidence type="ECO:0000256" key="4">
    <source>
        <dbReference type="ARBA" id="ARBA00023012"/>
    </source>
</evidence>
<evidence type="ECO:0000256" key="5">
    <source>
        <dbReference type="ARBA" id="ARBA00023015"/>
    </source>
</evidence>
<dbReference type="SUPFAM" id="SSF52172">
    <property type="entry name" value="CheY-like"/>
    <property type="match status" value="1"/>
</dbReference>
<dbReference type="PANTHER" id="PTHR42713">
    <property type="entry name" value="HISTIDINE KINASE-RELATED"/>
    <property type="match status" value="1"/>
</dbReference>
<dbReference type="InterPro" id="IPR018062">
    <property type="entry name" value="HTH_AraC-typ_CS"/>
</dbReference>
<dbReference type="SMART" id="SM00448">
    <property type="entry name" value="REC"/>
    <property type="match status" value="1"/>
</dbReference>
<dbReference type="PROSITE" id="PS01124">
    <property type="entry name" value="HTH_ARAC_FAMILY_2"/>
    <property type="match status" value="1"/>
</dbReference>
<dbReference type="InterPro" id="IPR018060">
    <property type="entry name" value="HTH_AraC"/>
</dbReference>
<keyword evidence="7" id="KW-0804">Transcription</keyword>
<dbReference type="Proteomes" id="UP001595755">
    <property type="component" value="Unassembled WGS sequence"/>
</dbReference>
<dbReference type="InterPro" id="IPR011006">
    <property type="entry name" value="CheY-like_superfamily"/>
</dbReference>
<dbReference type="PANTHER" id="PTHR42713:SF3">
    <property type="entry name" value="TRANSCRIPTIONAL REGULATORY PROTEIN HPTR"/>
    <property type="match status" value="1"/>
</dbReference>
<dbReference type="SMART" id="SM00342">
    <property type="entry name" value="HTH_ARAC"/>
    <property type="match status" value="1"/>
</dbReference>
<keyword evidence="4" id="KW-0902">Two-component regulatory system</keyword>
<evidence type="ECO:0000313" key="11">
    <source>
        <dbReference type="EMBL" id="MFC4305167.1"/>
    </source>
</evidence>
<evidence type="ECO:0000259" key="10">
    <source>
        <dbReference type="PROSITE" id="PS50110"/>
    </source>
</evidence>
<evidence type="ECO:0000256" key="1">
    <source>
        <dbReference type="ARBA" id="ARBA00004496"/>
    </source>
</evidence>
<name>A0ABV8SCN4_9BACL</name>
<dbReference type="PROSITE" id="PS50110">
    <property type="entry name" value="RESPONSE_REGULATORY"/>
    <property type="match status" value="1"/>
</dbReference>
<evidence type="ECO:0000259" key="9">
    <source>
        <dbReference type="PROSITE" id="PS01124"/>
    </source>
</evidence>
<evidence type="ECO:0000256" key="3">
    <source>
        <dbReference type="ARBA" id="ARBA00022553"/>
    </source>
</evidence>
<keyword evidence="3 8" id="KW-0597">Phosphoprotein</keyword>
<dbReference type="InterPro" id="IPR001789">
    <property type="entry name" value="Sig_transdc_resp-reg_receiver"/>
</dbReference>
<dbReference type="CDD" id="cd17536">
    <property type="entry name" value="REC_YesN-like"/>
    <property type="match status" value="1"/>
</dbReference>
<proteinExistence type="predicted"/>
<reference evidence="12" key="1">
    <citation type="journal article" date="2019" name="Int. J. Syst. Evol. Microbiol.">
        <title>The Global Catalogue of Microorganisms (GCM) 10K type strain sequencing project: providing services to taxonomists for standard genome sequencing and annotation.</title>
        <authorList>
            <consortium name="The Broad Institute Genomics Platform"/>
            <consortium name="The Broad Institute Genome Sequencing Center for Infectious Disease"/>
            <person name="Wu L."/>
            <person name="Ma J."/>
        </authorList>
    </citation>
    <scope>NUCLEOTIDE SEQUENCE [LARGE SCALE GENOMIC DNA]</scope>
    <source>
        <strain evidence="12">CGMCC 4.1641</strain>
    </source>
</reference>
<dbReference type="InterPro" id="IPR009057">
    <property type="entry name" value="Homeodomain-like_sf"/>
</dbReference>